<evidence type="ECO:0000256" key="4">
    <source>
        <dbReference type="ARBA" id="ARBA00023049"/>
    </source>
</evidence>
<dbReference type="PANTHER" id="PTHR30624">
    <property type="entry name" value="UNCHARACTERIZED PROTEIN TLDD AND PMBA"/>
    <property type="match status" value="1"/>
</dbReference>
<dbReference type="EMBL" id="NMUJ01000039">
    <property type="protein sequence ID" value="OYV02903.1"/>
    <property type="molecule type" value="Genomic_DNA"/>
</dbReference>
<comment type="similarity">
    <text evidence="1">Belongs to the peptidase U62 family.</text>
</comment>
<evidence type="ECO:0000313" key="8">
    <source>
        <dbReference type="EMBL" id="OYV02903.1"/>
    </source>
</evidence>
<dbReference type="Gene3D" id="3.30.2290.10">
    <property type="entry name" value="PmbA/TldD superfamily"/>
    <property type="match status" value="1"/>
</dbReference>
<evidence type="ECO:0000256" key="1">
    <source>
        <dbReference type="ARBA" id="ARBA00005836"/>
    </source>
</evidence>
<keyword evidence="2" id="KW-0645">Protease</keyword>
<dbReference type="Pfam" id="PF19289">
    <property type="entry name" value="PmbA_TldD_3rd"/>
    <property type="match status" value="1"/>
</dbReference>
<comment type="caution">
    <text evidence="8">The sequence shown here is derived from an EMBL/GenBank/DDBJ whole genome shotgun (WGS) entry which is preliminary data.</text>
</comment>
<evidence type="ECO:0000259" key="5">
    <source>
        <dbReference type="Pfam" id="PF01523"/>
    </source>
</evidence>
<reference evidence="9" key="1">
    <citation type="submission" date="2017-07" db="EMBL/GenBank/DDBJ databases">
        <title>Novel pathways for hydrocarbon cycling and metabolic interdependencies in hydrothermal sediment communities.</title>
        <authorList>
            <person name="Dombrowski N."/>
            <person name="Seitz K."/>
            <person name="Teske A."/>
            <person name="Baker B."/>
        </authorList>
    </citation>
    <scope>NUCLEOTIDE SEQUENCE [LARGE SCALE GENOMIC DNA]</scope>
</reference>
<accession>A0A257LTC5</accession>
<dbReference type="AlphaFoldDB" id="A0A257LTC5"/>
<organism evidence="8 9">
    <name type="scientific">candidate division WOR-3 bacterium 4484_18</name>
    <dbReference type="NCBI Taxonomy" id="2020626"/>
    <lineage>
        <taxon>Bacteria</taxon>
        <taxon>Bacteria division WOR-3</taxon>
    </lineage>
</organism>
<dbReference type="Proteomes" id="UP000216312">
    <property type="component" value="Unassembled WGS sequence"/>
</dbReference>
<proteinExistence type="inferred from homology"/>
<evidence type="ECO:0000259" key="6">
    <source>
        <dbReference type="Pfam" id="PF19289"/>
    </source>
</evidence>
<dbReference type="InterPro" id="IPR051463">
    <property type="entry name" value="Peptidase_U62_metallo"/>
</dbReference>
<keyword evidence="4" id="KW-0482">Metalloprotease</keyword>
<protein>
    <submittedName>
        <fullName evidence="8">Peptidase C69</fullName>
    </submittedName>
</protein>
<dbReference type="InterPro" id="IPR035068">
    <property type="entry name" value="TldD/PmbA_N"/>
</dbReference>
<feature type="domain" description="Metalloprotease TldD/E N-terminal" evidence="5">
    <location>
        <begin position="24"/>
        <end position="88"/>
    </location>
</feature>
<dbReference type="InterPro" id="IPR045570">
    <property type="entry name" value="Metalloprtase-TldD/E_cen_dom"/>
</dbReference>
<gene>
    <name evidence="8" type="ORF">CGW93_03325</name>
</gene>
<dbReference type="GO" id="GO:0005829">
    <property type="term" value="C:cytosol"/>
    <property type="evidence" value="ECO:0007669"/>
    <property type="project" value="TreeGrafter"/>
</dbReference>
<name>A0A257LTC5_UNCW3</name>
<sequence length="477" mass="53995">MDVSEYEPSFLEVIDSLKQRTDYADLRWVEHTHEYIEVKNSEVVALARSSDMGFGIRVLYKGAWGFASSYDLTPDSIRGVAEKALSIAQASYRLMREPVRLAPEDVHIDTYVNPVRVDPFTVAIDDKFDLLLKVDSALRHPHIPIREVFMDLWRERKLFINTEGSKIFQNITHTGAGMQVTAFGEDMQVRSYGNFKSAGYEYLEELNLISHTDRVKEEVLALTKAPVPDEAVKDIIIAGDQLALQIHESCGHPIELDRVLGTEASFYGTSFLTLDKLGKFQYGSKHVNIVADATHKDALGGFGYDDEGVKAQRTDIVREGIFVGYLTSRETASILGQRSNGAMRASSWNRIPLIRMTSIDLEPGEWELEDMIADIKDGIYFETNKSWSIDEKRLNFQFGTEIAWEIKNGKRRQVLRNAIYTGITPEFWRSCDAIANRKYWQIYGVPGCGKGEPGQSMRVSHGAAPARFRKVRVGYKK</sequence>
<evidence type="ECO:0000256" key="2">
    <source>
        <dbReference type="ARBA" id="ARBA00022670"/>
    </source>
</evidence>
<dbReference type="Pfam" id="PF01523">
    <property type="entry name" value="PmbA_TldD_1st"/>
    <property type="match status" value="1"/>
</dbReference>
<evidence type="ECO:0000259" key="7">
    <source>
        <dbReference type="Pfam" id="PF19290"/>
    </source>
</evidence>
<dbReference type="Pfam" id="PF19290">
    <property type="entry name" value="PmbA_TldD_2nd"/>
    <property type="match status" value="1"/>
</dbReference>
<dbReference type="GO" id="GO:0008237">
    <property type="term" value="F:metallopeptidase activity"/>
    <property type="evidence" value="ECO:0007669"/>
    <property type="project" value="UniProtKB-KW"/>
</dbReference>
<keyword evidence="3" id="KW-0378">Hydrolase</keyword>
<dbReference type="SUPFAM" id="SSF111283">
    <property type="entry name" value="Putative modulator of DNA gyrase, PmbA/TldD"/>
    <property type="match status" value="1"/>
</dbReference>
<feature type="domain" description="Metalloprotease TldD/E C-terminal" evidence="6">
    <location>
        <begin position="235"/>
        <end position="473"/>
    </location>
</feature>
<evidence type="ECO:0000313" key="9">
    <source>
        <dbReference type="Proteomes" id="UP000216312"/>
    </source>
</evidence>
<feature type="domain" description="Metalloprotease TldD/E central" evidence="7">
    <location>
        <begin position="119"/>
        <end position="219"/>
    </location>
</feature>
<evidence type="ECO:0000256" key="3">
    <source>
        <dbReference type="ARBA" id="ARBA00022801"/>
    </source>
</evidence>
<dbReference type="InterPro" id="IPR002510">
    <property type="entry name" value="Metalloprtase-TldD/E_N"/>
</dbReference>
<dbReference type="PANTHER" id="PTHR30624:SF10">
    <property type="entry name" value="CONSERVED PROTEIN"/>
    <property type="match status" value="1"/>
</dbReference>
<dbReference type="InterPro" id="IPR045569">
    <property type="entry name" value="Metalloprtase-TldD/E_C"/>
</dbReference>
<dbReference type="InterPro" id="IPR036059">
    <property type="entry name" value="TldD/PmbA_sf"/>
</dbReference>
<dbReference type="FunFam" id="3.30.2290.10:FF:000003">
    <property type="entry name" value="Zinc-dependent protease, TldD/PmbA family"/>
    <property type="match status" value="1"/>
</dbReference>
<dbReference type="GO" id="GO:0006508">
    <property type="term" value="P:proteolysis"/>
    <property type="evidence" value="ECO:0007669"/>
    <property type="project" value="UniProtKB-KW"/>
</dbReference>